<dbReference type="RefSeq" id="XP_033447328.1">
    <property type="nucleotide sequence ID" value="XM_033596010.1"/>
</dbReference>
<protein>
    <submittedName>
        <fullName evidence="3">Uncharacterized protein</fullName>
    </submittedName>
</protein>
<evidence type="ECO:0000313" key="4">
    <source>
        <dbReference type="Proteomes" id="UP000800082"/>
    </source>
</evidence>
<evidence type="ECO:0000313" key="3">
    <source>
        <dbReference type="EMBL" id="KAF1927076.1"/>
    </source>
</evidence>
<keyword evidence="2" id="KW-0732">Signal</keyword>
<feature type="compositionally biased region" description="Low complexity" evidence="1">
    <location>
        <begin position="98"/>
        <end position="108"/>
    </location>
</feature>
<evidence type="ECO:0000256" key="1">
    <source>
        <dbReference type="SAM" id="MobiDB-lite"/>
    </source>
</evidence>
<feature type="compositionally biased region" description="Basic and acidic residues" evidence="1">
    <location>
        <begin position="113"/>
        <end position="131"/>
    </location>
</feature>
<organism evidence="3 4">
    <name type="scientific">Didymella exigua CBS 183.55</name>
    <dbReference type="NCBI Taxonomy" id="1150837"/>
    <lineage>
        <taxon>Eukaryota</taxon>
        <taxon>Fungi</taxon>
        <taxon>Dikarya</taxon>
        <taxon>Ascomycota</taxon>
        <taxon>Pezizomycotina</taxon>
        <taxon>Dothideomycetes</taxon>
        <taxon>Pleosporomycetidae</taxon>
        <taxon>Pleosporales</taxon>
        <taxon>Pleosporineae</taxon>
        <taxon>Didymellaceae</taxon>
        <taxon>Didymella</taxon>
    </lineage>
</organism>
<dbReference type="OrthoDB" id="10642916at2759"/>
<sequence>MQFLTLALLLFTFSTTAFASSPNPSYTHIQINNAPTPITKSRVSTHLRRAAEHDSASPQLNKSETDDAHAALHHVSTATPDATTDGVKARVSGRGMSRRTASAAKARSGPVDDQMRRGTERRGTDEKEQARRSMGKGMEASE</sequence>
<name>A0A6A5RL28_9PLEO</name>
<dbReference type="Proteomes" id="UP000800082">
    <property type="component" value="Unassembled WGS sequence"/>
</dbReference>
<accession>A0A6A5RL28</accession>
<feature type="signal peptide" evidence="2">
    <location>
        <begin position="1"/>
        <end position="19"/>
    </location>
</feature>
<dbReference type="AlphaFoldDB" id="A0A6A5RL28"/>
<proteinExistence type="predicted"/>
<reference evidence="3" key="1">
    <citation type="journal article" date="2020" name="Stud. Mycol.">
        <title>101 Dothideomycetes genomes: a test case for predicting lifestyles and emergence of pathogens.</title>
        <authorList>
            <person name="Haridas S."/>
            <person name="Albert R."/>
            <person name="Binder M."/>
            <person name="Bloem J."/>
            <person name="Labutti K."/>
            <person name="Salamov A."/>
            <person name="Andreopoulos B."/>
            <person name="Baker S."/>
            <person name="Barry K."/>
            <person name="Bills G."/>
            <person name="Bluhm B."/>
            <person name="Cannon C."/>
            <person name="Castanera R."/>
            <person name="Culley D."/>
            <person name="Daum C."/>
            <person name="Ezra D."/>
            <person name="Gonzalez J."/>
            <person name="Henrissat B."/>
            <person name="Kuo A."/>
            <person name="Liang C."/>
            <person name="Lipzen A."/>
            <person name="Lutzoni F."/>
            <person name="Magnuson J."/>
            <person name="Mondo S."/>
            <person name="Nolan M."/>
            <person name="Ohm R."/>
            <person name="Pangilinan J."/>
            <person name="Park H.-J."/>
            <person name="Ramirez L."/>
            <person name="Alfaro M."/>
            <person name="Sun H."/>
            <person name="Tritt A."/>
            <person name="Yoshinaga Y."/>
            <person name="Zwiers L.-H."/>
            <person name="Turgeon B."/>
            <person name="Goodwin S."/>
            <person name="Spatafora J."/>
            <person name="Crous P."/>
            <person name="Grigoriev I."/>
        </authorList>
    </citation>
    <scope>NUCLEOTIDE SEQUENCE</scope>
    <source>
        <strain evidence="3">CBS 183.55</strain>
    </source>
</reference>
<feature type="compositionally biased region" description="Polar residues" evidence="1">
    <location>
        <begin position="30"/>
        <end position="42"/>
    </location>
</feature>
<feature type="chain" id="PRO_5025535958" evidence="2">
    <location>
        <begin position="20"/>
        <end position="142"/>
    </location>
</feature>
<gene>
    <name evidence="3" type="ORF">M421DRAFT_6287</name>
</gene>
<evidence type="ECO:0000256" key="2">
    <source>
        <dbReference type="SAM" id="SignalP"/>
    </source>
</evidence>
<dbReference type="GeneID" id="54353677"/>
<feature type="region of interest" description="Disordered" evidence="1">
    <location>
        <begin position="30"/>
        <end position="142"/>
    </location>
</feature>
<dbReference type="EMBL" id="ML978973">
    <property type="protein sequence ID" value="KAF1927076.1"/>
    <property type="molecule type" value="Genomic_DNA"/>
</dbReference>
<keyword evidence="4" id="KW-1185">Reference proteome</keyword>